<keyword evidence="5 10" id="KW-0812">Transmembrane</keyword>
<keyword evidence="9 10" id="KW-0472">Membrane</keyword>
<dbReference type="InterPro" id="IPR029044">
    <property type="entry name" value="Nucleotide-diphossugar_trans"/>
</dbReference>
<evidence type="ECO:0000256" key="4">
    <source>
        <dbReference type="ARBA" id="ARBA00022679"/>
    </source>
</evidence>
<reference evidence="11" key="1">
    <citation type="journal article" date="2021" name="Open Biol.">
        <title>Shared evolutionary footprints suggest mitochondrial oxidative damage underlies multiple complex I losses in fungi.</title>
        <authorList>
            <person name="Schikora-Tamarit M.A."/>
            <person name="Marcet-Houben M."/>
            <person name="Nosek J."/>
            <person name="Gabaldon T."/>
        </authorList>
    </citation>
    <scope>NUCLEOTIDE SEQUENCE</scope>
    <source>
        <strain evidence="11">CBS2887</strain>
    </source>
</reference>
<dbReference type="PANTHER" id="PTHR31646">
    <property type="entry name" value="ALPHA-1,2-MANNOSYLTRANSFERASE MNN2"/>
    <property type="match status" value="1"/>
</dbReference>
<proteinExistence type="inferred from homology"/>
<keyword evidence="6" id="KW-0735">Signal-anchor</keyword>
<feature type="transmembrane region" description="Helical" evidence="10">
    <location>
        <begin position="24"/>
        <end position="43"/>
    </location>
</feature>
<dbReference type="InterPro" id="IPR022751">
    <property type="entry name" value="Alpha_mannosyltransferase"/>
</dbReference>
<dbReference type="OrthoDB" id="430354at2759"/>
<dbReference type="PANTHER" id="PTHR31646:SF1">
    <property type="entry name" value="ALPHA-1,2-MANNOSYLTRANSFERASE MNN2"/>
    <property type="match status" value="1"/>
</dbReference>
<evidence type="ECO:0000256" key="9">
    <source>
        <dbReference type="ARBA" id="ARBA00023136"/>
    </source>
</evidence>
<dbReference type="Pfam" id="PF11051">
    <property type="entry name" value="Mannosyl_trans3"/>
    <property type="match status" value="1"/>
</dbReference>
<keyword evidence="12" id="KW-1185">Reference proteome</keyword>
<name>A0A9P8PQW0_WICPI</name>
<comment type="subcellular location">
    <subcellularLocation>
        <location evidence="1">Golgi apparatus membrane</location>
        <topology evidence="1">Single-pass type II membrane protein</topology>
    </subcellularLocation>
</comment>
<evidence type="ECO:0000256" key="7">
    <source>
        <dbReference type="ARBA" id="ARBA00022989"/>
    </source>
</evidence>
<evidence type="ECO:0000256" key="5">
    <source>
        <dbReference type="ARBA" id="ARBA00022692"/>
    </source>
</evidence>
<keyword evidence="7 10" id="KW-1133">Transmembrane helix</keyword>
<organism evidence="11 12">
    <name type="scientific">Wickerhamomyces pijperi</name>
    <name type="common">Yeast</name>
    <name type="synonym">Pichia pijperi</name>
    <dbReference type="NCBI Taxonomy" id="599730"/>
    <lineage>
        <taxon>Eukaryota</taxon>
        <taxon>Fungi</taxon>
        <taxon>Dikarya</taxon>
        <taxon>Ascomycota</taxon>
        <taxon>Saccharomycotina</taxon>
        <taxon>Saccharomycetes</taxon>
        <taxon>Phaffomycetales</taxon>
        <taxon>Wickerhamomycetaceae</taxon>
        <taxon>Wickerhamomyces</taxon>
    </lineage>
</organism>
<dbReference type="Proteomes" id="UP000774326">
    <property type="component" value="Unassembled WGS sequence"/>
</dbReference>
<comment type="caution">
    <text evidence="11">The sequence shown here is derived from an EMBL/GenBank/DDBJ whole genome shotgun (WGS) entry which is preliminary data.</text>
</comment>
<evidence type="ECO:0000256" key="8">
    <source>
        <dbReference type="ARBA" id="ARBA00023034"/>
    </source>
</evidence>
<dbReference type="AlphaFoldDB" id="A0A9P8PQW0"/>
<dbReference type="EMBL" id="JAEUBG010005327">
    <property type="protein sequence ID" value="KAH3675915.1"/>
    <property type="molecule type" value="Genomic_DNA"/>
</dbReference>
<feature type="non-terminal residue" evidence="11">
    <location>
        <position position="368"/>
    </location>
</feature>
<accession>A0A9P8PQW0</accession>
<comment type="similarity">
    <text evidence="3">Belongs to the MNN1/MNT family.</text>
</comment>
<evidence type="ECO:0000256" key="3">
    <source>
        <dbReference type="ARBA" id="ARBA00009105"/>
    </source>
</evidence>
<dbReference type="GO" id="GO:0046354">
    <property type="term" value="P:mannan biosynthetic process"/>
    <property type="evidence" value="ECO:0007669"/>
    <property type="project" value="TreeGrafter"/>
</dbReference>
<evidence type="ECO:0000313" key="11">
    <source>
        <dbReference type="EMBL" id="KAH3675915.1"/>
    </source>
</evidence>
<protein>
    <submittedName>
        <fullName evidence="11">Uncharacterized protein</fullName>
    </submittedName>
</protein>
<evidence type="ECO:0000256" key="6">
    <source>
        <dbReference type="ARBA" id="ARBA00022968"/>
    </source>
</evidence>
<evidence type="ECO:0000313" key="12">
    <source>
        <dbReference type="Proteomes" id="UP000774326"/>
    </source>
</evidence>
<dbReference type="GO" id="GO:0000026">
    <property type="term" value="F:alpha-1,2-mannosyltransferase activity"/>
    <property type="evidence" value="ECO:0007669"/>
    <property type="project" value="TreeGrafter"/>
</dbReference>
<keyword evidence="8" id="KW-0333">Golgi apparatus</keyword>
<comment type="pathway">
    <text evidence="2">Protein modification; protein glycosylation.</text>
</comment>
<dbReference type="SUPFAM" id="SSF53448">
    <property type="entry name" value="Nucleotide-diphospho-sugar transferases"/>
    <property type="match status" value="1"/>
</dbReference>
<gene>
    <name evidence="11" type="ORF">WICPIJ_009205</name>
</gene>
<evidence type="ECO:0000256" key="2">
    <source>
        <dbReference type="ARBA" id="ARBA00004922"/>
    </source>
</evidence>
<keyword evidence="4" id="KW-0808">Transferase</keyword>
<evidence type="ECO:0000256" key="1">
    <source>
        <dbReference type="ARBA" id="ARBA00004323"/>
    </source>
</evidence>
<dbReference type="GO" id="GO:0000139">
    <property type="term" value="C:Golgi membrane"/>
    <property type="evidence" value="ECO:0007669"/>
    <property type="project" value="UniProtKB-SubCell"/>
</dbReference>
<evidence type="ECO:0000256" key="10">
    <source>
        <dbReference type="SAM" id="Phobius"/>
    </source>
</evidence>
<sequence>MITTLLSNALNISKRVLNARRSRNIFLVTVVSVFLLFALSFHYNGQLSSSASSDPSFQPGISGGRRVVNGEYFTADNKQQGEEGFKVVGVSPEHYDDLKVNQGAISDEEGDPLHPVPNVIVSNVDAPLDGENNDTDATAASEGYTKEESRVFHIKDMAYDATYRTYPDYNNPERQQQHLSQNPIFRDFINDELFKLIKASDPQLGGLNNDDHYHEARRIPMLNGKLRENNVRDPIRSKNYLSKFFKLTTGEQRIMSESHQNFVKNMPADYPEEIQEQIKGDGILYCGGGKYNWLVLVSLKQLRSTGSRLPVEVFIPNDEEYSYDLCNRVFPSLGAKCIMMADYLDAHFMAELKGYQLKSMALLLTSFE</sequence>
<reference evidence="11" key="2">
    <citation type="submission" date="2021-01" db="EMBL/GenBank/DDBJ databases">
        <authorList>
            <person name="Schikora-Tamarit M.A."/>
        </authorList>
    </citation>
    <scope>NUCLEOTIDE SEQUENCE</scope>
    <source>
        <strain evidence="11">CBS2887</strain>
    </source>
</reference>